<dbReference type="EMBL" id="ML977367">
    <property type="protein sequence ID" value="KAF2106060.1"/>
    <property type="molecule type" value="Genomic_DNA"/>
</dbReference>
<accession>A0A6A5YGK2</accession>
<proteinExistence type="predicted"/>
<gene>
    <name evidence="1" type="ORF">BDV96DRAFT_607715</name>
</gene>
<reference evidence="1" key="1">
    <citation type="journal article" date="2020" name="Stud. Mycol.">
        <title>101 Dothideomycetes genomes: a test case for predicting lifestyles and emergence of pathogens.</title>
        <authorList>
            <person name="Haridas S."/>
            <person name="Albert R."/>
            <person name="Binder M."/>
            <person name="Bloem J."/>
            <person name="Labutti K."/>
            <person name="Salamov A."/>
            <person name="Andreopoulos B."/>
            <person name="Baker S."/>
            <person name="Barry K."/>
            <person name="Bills G."/>
            <person name="Bluhm B."/>
            <person name="Cannon C."/>
            <person name="Castanera R."/>
            <person name="Culley D."/>
            <person name="Daum C."/>
            <person name="Ezra D."/>
            <person name="Gonzalez J."/>
            <person name="Henrissat B."/>
            <person name="Kuo A."/>
            <person name="Liang C."/>
            <person name="Lipzen A."/>
            <person name="Lutzoni F."/>
            <person name="Magnuson J."/>
            <person name="Mondo S."/>
            <person name="Nolan M."/>
            <person name="Ohm R."/>
            <person name="Pangilinan J."/>
            <person name="Park H.-J."/>
            <person name="Ramirez L."/>
            <person name="Alfaro M."/>
            <person name="Sun H."/>
            <person name="Tritt A."/>
            <person name="Yoshinaga Y."/>
            <person name="Zwiers L.-H."/>
            <person name="Turgeon B."/>
            <person name="Goodwin S."/>
            <person name="Spatafora J."/>
            <person name="Crous P."/>
            <person name="Grigoriev I."/>
        </authorList>
    </citation>
    <scope>NUCLEOTIDE SEQUENCE</scope>
    <source>
        <strain evidence="1">CBS 627.86</strain>
    </source>
</reference>
<dbReference type="AlphaFoldDB" id="A0A6A5YGK2"/>
<evidence type="ECO:0000313" key="2">
    <source>
        <dbReference type="Proteomes" id="UP000799770"/>
    </source>
</evidence>
<dbReference type="Proteomes" id="UP000799770">
    <property type="component" value="Unassembled WGS sequence"/>
</dbReference>
<keyword evidence="2" id="KW-1185">Reference proteome</keyword>
<protein>
    <submittedName>
        <fullName evidence="1">Uncharacterized protein</fullName>
    </submittedName>
</protein>
<organism evidence="1 2">
    <name type="scientific">Lophiotrema nucula</name>
    <dbReference type="NCBI Taxonomy" id="690887"/>
    <lineage>
        <taxon>Eukaryota</taxon>
        <taxon>Fungi</taxon>
        <taxon>Dikarya</taxon>
        <taxon>Ascomycota</taxon>
        <taxon>Pezizomycotina</taxon>
        <taxon>Dothideomycetes</taxon>
        <taxon>Pleosporomycetidae</taxon>
        <taxon>Pleosporales</taxon>
        <taxon>Lophiotremataceae</taxon>
        <taxon>Lophiotrema</taxon>
    </lineage>
</organism>
<sequence length="168" mass="18776">MGQNTSRSPTNSLTSINGRLASTMVVITTTQSSSPSESPLDSVTHIRIPSQVWYDDTSYLYRGGLMGRETLRLGLAIKEACVVTTIIEWMADRAQAAGAQYENEWHISIEGMPWSWREDGTGQLEDGRHGTLDTANRMPRLVFILNHSTTTSRHLLLDEFESIGTRDF</sequence>
<evidence type="ECO:0000313" key="1">
    <source>
        <dbReference type="EMBL" id="KAF2106060.1"/>
    </source>
</evidence>
<name>A0A6A5YGK2_9PLEO</name>